<dbReference type="RefSeq" id="WP_283411987.1">
    <property type="nucleotide sequence ID" value="NZ_FXUA01000002.1"/>
</dbReference>
<keyword evidence="1" id="KW-1133">Transmembrane helix</keyword>
<proteinExistence type="predicted"/>
<accession>A0ABY1NM47</accession>
<comment type="caution">
    <text evidence="2">The sequence shown here is derived from an EMBL/GenBank/DDBJ whole genome shotgun (WGS) entry which is preliminary data.</text>
</comment>
<protein>
    <recommendedName>
        <fullName evidence="4">Magnesium citrate secondary transporter</fullName>
    </recommendedName>
</protein>
<evidence type="ECO:0000313" key="2">
    <source>
        <dbReference type="EMBL" id="SMP13180.1"/>
    </source>
</evidence>
<evidence type="ECO:0000256" key="1">
    <source>
        <dbReference type="SAM" id="Phobius"/>
    </source>
</evidence>
<sequence length="128" mass="14651">MINLFKNPIFIFASIAFWANQYLEKSMGIFVPLYQSYGDDLMAMPVVFGLCLQLMRWFHPMGDQLTFSKKQVLIGLVYFSVVFEIVLPLVSKTYTADPIDVFCYGLGTLVFLKFMNKPAPQSKKSRAL</sequence>
<evidence type="ECO:0008006" key="4">
    <source>
        <dbReference type="Google" id="ProtNLM"/>
    </source>
</evidence>
<evidence type="ECO:0000313" key="3">
    <source>
        <dbReference type="Proteomes" id="UP001157915"/>
    </source>
</evidence>
<name>A0ABY1NM47_9BACT</name>
<keyword evidence="1" id="KW-0812">Transmembrane</keyword>
<keyword evidence="1" id="KW-0472">Membrane</keyword>
<dbReference type="Proteomes" id="UP001157915">
    <property type="component" value="Unassembled WGS sequence"/>
</dbReference>
<reference evidence="2 3" key="1">
    <citation type="submission" date="2017-05" db="EMBL/GenBank/DDBJ databases">
        <authorList>
            <person name="Varghese N."/>
            <person name="Submissions S."/>
        </authorList>
    </citation>
    <scope>NUCLEOTIDE SEQUENCE [LARGE SCALE GENOMIC DNA]</scope>
    <source>
        <strain evidence="2 3">DSM 15360</strain>
    </source>
</reference>
<feature type="transmembrane region" description="Helical" evidence="1">
    <location>
        <begin position="43"/>
        <end position="59"/>
    </location>
</feature>
<organism evidence="2 3">
    <name type="scientific">Algoriphagus winogradskyi</name>
    <dbReference type="NCBI Taxonomy" id="237017"/>
    <lineage>
        <taxon>Bacteria</taxon>
        <taxon>Pseudomonadati</taxon>
        <taxon>Bacteroidota</taxon>
        <taxon>Cytophagia</taxon>
        <taxon>Cytophagales</taxon>
        <taxon>Cyclobacteriaceae</taxon>
        <taxon>Algoriphagus</taxon>
    </lineage>
</organism>
<dbReference type="EMBL" id="FXUA01000002">
    <property type="protein sequence ID" value="SMP13180.1"/>
    <property type="molecule type" value="Genomic_DNA"/>
</dbReference>
<feature type="transmembrane region" description="Helical" evidence="1">
    <location>
        <begin position="71"/>
        <end position="90"/>
    </location>
</feature>
<gene>
    <name evidence="2" type="ORF">SAMN06265367_102184</name>
</gene>
<feature type="transmembrane region" description="Helical" evidence="1">
    <location>
        <begin position="7"/>
        <end position="23"/>
    </location>
</feature>
<keyword evidence="3" id="KW-1185">Reference proteome</keyword>